<evidence type="ECO:0000256" key="1">
    <source>
        <dbReference type="ARBA" id="ARBA00004651"/>
    </source>
</evidence>
<dbReference type="CDD" id="cd01127">
    <property type="entry name" value="TrwB_TraG_TraD_VirD4"/>
    <property type="match status" value="1"/>
</dbReference>
<feature type="region of interest" description="Disordered" evidence="6">
    <location>
        <begin position="601"/>
        <end position="683"/>
    </location>
</feature>
<evidence type="ECO:0000256" key="3">
    <source>
        <dbReference type="ARBA" id="ARBA00022692"/>
    </source>
</evidence>
<dbReference type="PANTHER" id="PTHR37937:SF1">
    <property type="entry name" value="CONJUGATIVE TRANSFER: DNA TRANSPORT"/>
    <property type="match status" value="1"/>
</dbReference>
<keyword evidence="2" id="KW-1003">Cell membrane</keyword>
<evidence type="ECO:0000313" key="10">
    <source>
        <dbReference type="Proteomes" id="UP000540989"/>
    </source>
</evidence>
<keyword evidence="3 7" id="KW-0812">Transmembrane</keyword>
<keyword evidence="10" id="KW-1185">Reference proteome</keyword>
<feature type="compositionally biased region" description="Polar residues" evidence="6">
    <location>
        <begin position="617"/>
        <end position="627"/>
    </location>
</feature>
<sequence length="683" mass="76997">MSRPLQFRSRSRLFFPIWIAVGLICFFVQYALWFSFALTPLQKQYFNSYLMIPRGHSTGAGRRAKAQVWWVSKTAPKRKPEIAVESDVVADPVSKNPALPLNLSPKAQAAGWTGLVSARQVVSADGLEKVLREGFFDDESLSRLLLTPVLFGAALFVTVLLIRNRIRAGSSHEDRHGRRTRGPELVSDWGANKAERDGGIKLRLKPTFGILPSSFPIPRRLESSHILLMGDTGSGKSNAIRQILREIQKRGEAAIVNDPAGEFVQEFYNAERADFVLNPLDERCPSWNLSNEVYDYGTSDAIAAAMLPEKEHEKAFFTDAPRRVLSRLLKSRPSVQELLAWMADPAEIERRLEGTPQAAYLDRNAGPQRGGVLASLNMIADSLALLPEQDKKRGFFETTQWGFKRTQWVFMTSKPTMRDRILPLHSAWLDLLILRMMEPCANEAKPVWFVLDELASLNKLPQLHTAVTENRKYEIPVVLGFQGRSQLEKRYGQDAEAMLSQPATKIFFKTSEPRAAKWVSETLGEIEVERLKESRTPKLFGSKKTYAMEIATKPLVMASEIAGLEPLRGYIKQGNRVMPVSFALTPLRKLQAEFIARKMTVPEPRSVPPPIPEPPLKSSQQDAVSEQKTVDLKDVVIPASSPVEAQAPQKESSKFEKPKSPFERKKWTDKGTPREWDQSRWID</sequence>
<keyword evidence="5 7" id="KW-0472">Membrane</keyword>
<comment type="subcellular location">
    <subcellularLocation>
        <location evidence="1">Cell membrane</location>
        <topology evidence="1">Multi-pass membrane protein</topology>
    </subcellularLocation>
</comment>
<dbReference type="Gene3D" id="3.40.50.300">
    <property type="entry name" value="P-loop containing nucleotide triphosphate hydrolases"/>
    <property type="match status" value="2"/>
</dbReference>
<dbReference type="SUPFAM" id="SSF52540">
    <property type="entry name" value="P-loop containing nucleoside triphosphate hydrolases"/>
    <property type="match status" value="1"/>
</dbReference>
<reference evidence="9 10" key="1">
    <citation type="submission" date="2020-08" db="EMBL/GenBank/DDBJ databases">
        <title>Genomic Encyclopedia of Type Strains, Phase IV (KMG-V): Genome sequencing to study the core and pangenomes of soil and plant-associated prokaryotes.</title>
        <authorList>
            <person name="Whitman W."/>
        </authorList>
    </citation>
    <scope>NUCLEOTIDE SEQUENCE [LARGE SCALE GENOMIC DNA]</scope>
    <source>
        <strain evidence="9 10">M8UP14</strain>
    </source>
</reference>
<dbReference type="InterPro" id="IPR019476">
    <property type="entry name" value="T4SS_TraD_DNA-bd"/>
</dbReference>
<dbReference type="RefSeq" id="WP_184223610.1">
    <property type="nucleotide sequence ID" value="NZ_JACHIP010000024.1"/>
</dbReference>
<feature type="transmembrane region" description="Helical" evidence="7">
    <location>
        <begin position="12"/>
        <end position="33"/>
    </location>
</feature>
<dbReference type="AlphaFoldDB" id="A0A7W8E870"/>
<name>A0A7W8E870_9BACT</name>
<feature type="compositionally biased region" description="Pro residues" evidence="6">
    <location>
        <begin position="605"/>
        <end position="615"/>
    </location>
</feature>
<feature type="compositionally biased region" description="Basic and acidic residues" evidence="6">
    <location>
        <begin position="651"/>
        <end position="683"/>
    </location>
</feature>
<feature type="domain" description="Type IV secretion system coupling protein TraD DNA-binding" evidence="8">
    <location>
        <begin position="214"/>
        <end position="575"/>
    </location>
</feature>
<dbReference type="InterPro" id="IPR051539">
    <property type="entry name" value="T4SS-coupling_protein"/>
</dbReference>
<dbReference type="Pfam" id="PF10412">
    <property type="entry name" value="TrwB_AAD_bind"/>
    <property type="match status" value="1"/>
</dbReference>
<dbReference type="InterPro" id="IPR027417">
    <property type="entry name" value="P-loop_NTPase"/>
</dbReference>
<proteinExistence type="predicted"/>
<dbReference type="Proteomes" id="UP000540989">
    <property type="component" value="Unassembled WGS sequence"/>
</dbReference>
<comment type="caution">
    <text evidence="9">The sequence shown here is derived from an EMBL/GenBank/DDBJ whole genome shotgun (WGS) entry which is preliminary data.</text>
</comment>
<evidence type="ECO:0000256" key="6">
    <source>
        <dbReference type="SAM" id="MobiDB-lite"/>
    </source>
</evidence>
<dbReference type="GO" id="GO:0005886">
    <property type="term" value="C:plasma membrane"/>
    <property type="evidence" value="ECO:0007669"/>
    <property type="project" value="UniProtKB-SubCell"/>
</dbReference>
<evidence type="ECO:0000313" key="9">
    <source>
        <dbReference type="EMBL" id="MBB5060980.1"/>
    </source>
</evidence>
<evidence type="ECO:0000256" key="4">
    <source>
        <dbReference type="ARBA" id="ARBA00022989"/>
    </source>
</evidence>
<feature type="transmembrane region" description="Helical" evidence="7">
    <location>
        <begin position="141"/>
        <end position="162"/>
    </location>
</feature>
<evidence type="ECO:0000256" key="5">
    <source>
        <dbReference type="ARBA" id="ARBA00023136"/>
    </source>
</evidence>
<organism evidence="9 10">
    <name type="scientific">Granulicella aggregans</name>
    <dbReference type="NCBI Taxonomy" id="474949"/>
    <lineage>
        <taxon>Bacteria</taxon>
        <taxon>Pseudomonadati</taxon>
        <taxon>Acidobacteriota</taxon>
        <taxon>Terriglobia</taxon>
        <taxon>Terriglobales</taxon>
        <taxon>Acidobacteriaceae</taxon>
        <taxon>Granulicella</taxon>
    </lineage>
</organism>
<dbReference type="PANTHER" id="PTHR37937">
    <property type="entry name" value="CONJUGATIVE TRANSFER: DNA TRANSPORT"/>
    <property type="match status" value="1"/>
</dbReference>
<accession>A0A7W8E870</accession>
<gene>
    <name evidence="9" type="ORF">HDF16_005716</name>
</gene>
<evidence type="ECO:0000259" key="8">
    <source>
        <dbReference type="Pfam" id="PF10412"/>
    </source>
</evidence>
<dbReference type="EMBL" id="JACHIP010000024">
    <property type="protein sequence ID" value="MBB5060980.1"/>
    <property type="molecule type" value="Genomic_DNA"/>
</dbReference>
<evidence type="ECO:0000256" key="7">
    <source>
        <dbReference type="SAM" id="Phobius"/>
    </source>
</evidence>
<evidence type="ECO:0000256" key="2">
    <source>
        <dbReference type="ARBA" id="ARBA00022475"/>
    </source>
</evidence>
<protein>
    <recommendedName>
        <fullName evidence="8">Type IV secretion system coupling protein TraD DNA-binding domain-containing protein</fullName>
    </recommendedName>
</protein>
<keyword evidence="4 7" id="KW-1133">Transmembrane helix</keyword>